<comment type="caution">
    <text evidence="2">The sequence shown here is derived from an EMBL/GenBank/DDBJ whole genome shotgun (WGS) entry which is preliminary data.</text>
</comment>
<reference evidence="2 3" key="1">
    <citation type="journal article" date="2020" name="G3 (Bethesda)">
        <title>Improved Reference Genome for Cyclotella cryptica CCMP332, a Model for Cell Wall Morphogenesis, Salinity Adaptation, and Lipid Production in Diatoms (Bacillariophyta).</title>
        <authorList>
            <person name="Roberts W.R."/>
            <person name="Downey K.M."/>
            <person name="Ruck E.C."/>
            <person name="Traller J.C."/>
            <person name="Alverson A.J."/>
        </authorList>
    </citation>
    <scope>NUCLEOTIDE SEQUENCE [LARGE SCALE GENOMIC DNA]</scope>
    <source>
        <strain evidence="2 3">CCMP332</strain>
    </source>
</reference>
<evidence type="ECO:0000313" key="3">
    <source>
        <dbReference type="Proteomes" id="UP001516023"/>
    </source>
</evidence>
<feature type="signal peptide" evidence="1">
    <location>
        <begin position="1"/>
        <end position="31"/>
    </location>
</feature>
<sequence length="369" mass="42105">MDGAATCFNPQRKIPLLSSILLLLGIHLFHGNHTSTNLTLLSDGIQYYFSSNNSTDELHSLRRQSESQRSPACHPHFQVASPPGEPLTWSSSSKFKRLYFYHARKAGGTSLSYYFEKVARHHGLEFASMEYLGSEVPGSYDETTFYVTHLRHPVERSLSHFKYEGRWDCKQLIHNYTLYNASEANANKLETWNGTAGHHGTASCRKKFRLVTCAVNCYTQWFSSLSCPAWDIPIVTQAEKARDVLLRFNLIVILEKLKDPAYVAAVENFTGVPGLTMTRSAWCEPESHTANRMHPLMVKNETLGHLTELNGVDIDLYNNISSCLDNGSYDFPKWDDDRFAKNESSRVSYQEFSQWKIQQRLKKAKEKNS</sequence>
<proteinExistence type="predicted"/>
<protein>
    <recommendedName>
        <fullName evidence="4">Sulfotransferase</fullName>
    </recommendedName>
</protein>
<evidence type="ECO:0000256" key="1">
    <source>
        <dbReference type="SAM" id="SignalP"/>
    </source>
</evidence>
<dbReference type="Gene3D" id="3.40.50.300">
    <property type="entry name" value="P-loop containing nucleotide triphosphate hydrolases"/>
    <property type="match status" value="1"/>
</dbReference>
<name>A0ABD3NXZ2_9STRA</name>
<evidence type="ECO:0000313" key="2">
    <source>
        <dbReference type="EMBL" id="KAL3780371.1"/>
    </source>
</evidence>
<keyword evidence="1" id="KW-0732">Signal</keyword>
<dbReference type="AlphaFoldDB" id="A0ABD3NXZ2"/>
<evidence type="ECO:0008006" key="4">
    <source>
        <dbReference type="Google" id="ProtNLM"/>
    </source>
</evidence>
<dbReference type="Proteomes" id="UP001516023">
    <property type="component" value="Unassembled WGS sequence"/>
</dbReference>
<accession>A0ABD3NXZ2</accession>
<feature type="chain" id="PRO_5044777099" description="Sulfotransferase" evidence="1">
    <location>
        <begin position="32"/>
        <end position="369"/>
    </location>
</feature>
<organism evidence="2 3">
    <name type="scientific">Cyclotella cryptica</name>
    <dbReference type="NCBI Taxonomy" id="29204"/>
    <lineage>
        <taxon>Eukaryota</taxon>
        <taxon>Sar</taxon>
        <taxon>Stramenopiles</taxon>
        <taxon>Ochrophyta</taxon>
        <taxon>Bacillariophyta</taxon>
        <taxon>Coscinodiscophyceae</taxon>
        <taxon>Thalassiosirophycidae</taxon>
        <taxon>Stephanodiscales</taxon>
        <taxon>Stephanodiscaceae</taxon>
        <taxon>Cyclotella</taxon>
    </lineage>
</organism>
<dbReference type="InterPro" id="IPR027417">
    <property type="entry name" value="P-loop_NTPase"/>
</dbReference>
<keyword evidence="3" id="KW-1185">Reference proteome</keyword>
<dbReference type="EMBL" id="JABMIG020000351">
    <property type="protein sequence ID" value="KAL3780371.1"/>
    <property type="molecule type" value="Genomic_DNA"/>
</dbReference>
<gene>
    <name evidence="2" type="ORF">HJC23_002664</name>
</gene>